<comment type="caution">
    <text evidence="2">The sequence shown here is derived from an EMBL/GenBank/DDBJ whole genome shotgun (WGS) entry which is preliminary data.</text>
</comment>
<evidence type="ECO:0000313" key="3">
    <source>
        <dbReference type="Proteomes" id="UP001281761"/>
    </source>
</evidence>
<accession>A0ABQ9YE98</accession>
<feature type="region of interest" description="Disordered" evidence="1">
    <location>
        <begin position="624"/>
        <end position="650"/>
    </location>
</feature>
<keyword evidence="3" id="KW-1185">Reference proteome</keyword>
<dbReference type="EMBL" id="JARBJD010000013">
    <property type="protein sequence ID" value="KAK2961909.1"/>
    <property type="molecule type" value="Genomic_DNA"/>
</dbReference>
<dbReference type="Proteomes" id="UP001281761">
    <property type="component" value="Unassembled WGS sequence"/>
</dbReference>
<feature type="compositionally biased region" description="Acidic residues" evidence="1">
    <location>
        <begin position="435"/>
        <end position="451"/>
    </location>
</feature>
<organism evidence="2 3">
    <name type="scientific">Blattamonas nauphoetae</name>
    <dbReference type="NCBI Taxonomy" id="2049346"/>
    <lineage>
        <taxon>Eukaryota</taxon>
        <taxon>Metamonada</taxon>
        <taxon>Preaxostyla</taxon>
        <taxon>Oxymonadida</taxon>
        <taxon>Blattamonas</taxon>
    </lineage>
</organism>
<sequence length="771" mass="87618">MFNTPPARLQKQPEEGDETEESRGRREVQRIVKKVLARMVFGLEAMPFLVPGLSNVVGTQTDRSAPLPVCCLPLKDEWEFGTALLEVLVHGVVCFSPIAIVRSVEVGEEERGMTSQQAKTDLAFGLQQLTVQRLLFDSTRPISEREEAALSQILIGTQLPRVFVQQPEWTRTSAGEMEEGGGRGASGVASPHLAGSLEETVALVMMTADRNVMWGRVVAQSGIVGELLVSIVETTTWLTVCTQERLAGQQGRRVGGQEEEWRGRVAGWSSSVRGLLCLRRGPTRWSSWELARDALEWCRWGLWALLMFVSGFDDAVFEGCGAEEGRRAVWEELRRAERTVGFGAEGWRLPMPVVEMVGILSLVSHQLLFVASSGWEEWGEVGWDAFRTSLTTLRRVSRMGRRGGGEWDGWIGGGGSGRDRRGIWVAERGNMEREMSEEENRDEDGDEDEWNEMEVRGKEQLKWRACSNEWEERNERERDEWMEGEMEKEKSRLWCLGDTCGEEEGRKREGVLEMGVEESGMGWLESAVEMEEEGEAGLFVNREERRGEFRWLREEWGERVMMCEGMVGCLCERLVGRMLEEGGEGRELRVEMVVRGLHVLREAEEEWEGVMGSGVLEALLLSMEREGKEESSENNQTSSEEAKEKERKKESGTLQILRALLRFELAGLVKMEEGREENEKRVERKEEREQHDRVVKVTRLILRQMGVRWEEEESRREGPRWGVVMEGGEGLGGVEEEEKEVMVEVARTSRVRKGLAERLLGLMDVRDRVLS</sequence>
<feature type="region of interest" description="Disordered" evidence="1">
    <location>
        <begin position="1"/>
        <end position="25"/>
    </location>
</feature>
<gene>
    <name evidence="2" type="ORF">BLNAU_2965</name>
</gene>
<protein>
    <submittedName>
        <fullName evidence="2">Uncharacterized protein</fullName>
    </submittedName>
</protein>
<reference evidence="2 3" key="1">
    <citation type="journal article" date="2022" name="bioRxiv">
        <title>Genomics of Preaxostyla Flagellates Illuminates Evolutionary Transitions and the Path Towards Mitochondrial Loss.</title>
        <authorList>
            <person name="Novak L.V.F."/>
            <person name="Treitli S.C."/>
            <person name="Pyrih J."/>
            <person name="Halakuc P."/>
            <person name="Pipaliya S.V."/>
            <person name="Vacek V."/>
            <person name="Brzon O."/>
            <person name="Soukal P."/>
            <person name="Eme L."/>
            <person name="Dacks J.B."/>
            <person name="Karnkowska A."/>
            <person name="Elias M."/>
            <person name="Hampl V."/>
        </authorList>
    </citation>
    <scope>NUCLEOTIDE SEQUENCE [LARGE SCALE GENOMIC DNA]</scope>
    <source>
        <strain evidence="2">NAU3</strain>
        <tissue evidence="2">Gut</tissue>
    </source>
</reference>
<evidence type="ECO:0000313" key="2">
    <source>
        <dbReference type="EMBL" id="KAK2961909.1"/>
    </source>
</evidence>
<feature type="region of interest" description="Disordered" evidence="1">
    <location>
        <begin position="432"/>
        <end position="451"/>
    </location>
</feature>
<name>A0ABQ9YE98_9EUKA</name>
<evidence type="ECO:0000256" key="1">
    <source>
        <dbReference type="SAM" id="MobiDB-lite"/>
    </source>
</evidence>
<feature type="compositionally biased region" description="Basic and acidic residues" evidence="1">
    <location>
        <begin position="640"/>
        <end position="650"/>
    </location>
</feature>
<proteinExistence type="predicted"/>